<keyword evidence="8" id="KW-0472">Membrane</keyword>
<dbReference type="InterPro" id="IPR011049">
    <property type="entry name" value="Serralysin-like_metalloprot_C"/>
</dbReference>
<evidence type="ECO:0000313" key="9">
    <source>
        <dbReference type="EMBL" id="MDH0703785.1"/>
    </source>
</evidence>
<dbReference type="Pfam" id="PF00353">
    <property type="entry name" value="HemolysinCabind"/>
    <property type="match status" value="4"/>
</dbReference>
<comment type="caution">
    <text evidence="9">The sequence shown here is derived from an EMBL/GenBank/DDBJ whole genome shotgun (WGS) entry which is preliminary data.</text>
</comment>
<dbReference type="InterPro" id="IPR003995">
    <property type="entry name" value="RTX_toxin_determinant-A"/>
</dbReference>
<dbReference type="PRINTS" id="PR00313">
    <property type="entry name" value="CABNDNGRPT"/>
</dbReference>
<reference evidence="9" key="1">
    <citation type="submission" date="2022-09" db="EMBL/GenBank/DDBJ databases">
        <title>Intensive care unit water sources are persistently colonized with multi-drug resistant bacteria and are the site of extensive horizontal gene transfer of antibiotic resistance genes.</title>
        <authorList>
            <person name="Diorio-Toth L."/>
        </authorList>
    </citation>
    <scope>NUCLEOTIDE SEQUENCE</scope>
    <source>
        <strain evidence="9">GD03863</strain>
    </source>
</reference>
<evidence type="ECO:0000256" key="1">
    <source>
        <dbReference type="ARBA" id="ARBA00004370"/>
    </source>
</evidence>
<evidence type="ECO:0000256" key="3">
    <source>
        <dbReference type="ARBA" id="ARBA00022525"/>
    </source>
</evidence>
<dbReference type="AlphaFoldDB" id="A0AA42LMJ5"/>
<evidence type="ECO:0000313" key="10">
    <source>
        <dbReference type="Proteomes" id="UP001161137"/>
    </source>
</evidence>
<dbReference type="PANTHER" id="PTHR38340">
    <property type="entry name" value="S-LAYER PROTEIN"/>
    <property type="match status" value="1"/>
</dbReference>
<keyword evidence="4" id="KW-0800">Toxin</keyword>
<dbReference type="InterPro" id="IPR018511">
    <property type="entry name" value="Hemolysin-typ_Ca-bd_CS"/>
</dbReference>
<evidence type="ECO:0000256" key="6">
    <source>
        <dbReference type="ARBA" id="ARBA00022837"/>
    </source>
</evidence>
<gene>
    <name evidence="9" type="ORF">N5D41_20090</name>
</gene>
<dbReference type="InterPro" id="IPR050557">
    <property type="entry name" value="RTX_toxin/Mannuronan_C5-epim"/>
</dbReference>
<dbReference type="PANTHER" id="PTHR38340:SF1">
    <property type="entry name" value="S-LAYER PROTEIN"/>
    <property type="match status" value="1"/>
</dbReference>
<dbReference type="EMBL" id="JAOCDH010000027">
    <property type="protein sequence ID" value="MDH0703785.1"/>
    <property type="molecule type" value="Genomic_DNA"/>
</dbReference>
<dbReference type="Gene3D" id="2.150.10.10">
    <property type="entry name" value="Serralysin-like metalloprotease, C-terminal"/>
    <property type="match status" value="4"/>
</dbReference>
<sequence length="408" mass="40122">MVNAVGDQVIEEADEGIDTVRTTLATYTLGANVENLVKINGGAFTGNGNELANHIGGGSGNDVLNGLAGDDVLEGGAGNDTLNGGEGDDLMTGGVGNDTYVVDSVGDQVVEGIGAGTDTVRTTLSSYTLGDNVEHLTFIGVGNFSGTGNALNNTLTGGAGDDVLDGGAGIDRLVGGAGNDSYYVDVAGDVTVEAASGGIDTVYSSSATYTLGANVEILVHVGANGANANGNGLANMMFGGIGNDTLNGAGGNDVLYGGEGNDTLIGGVGIDQLHGEAGNDTLLGGDGNDLLDGDDGNDVLIGGLGNDVMTGGAGDDFMDASQGNDILVFGPNFGNDTVIGFDANPAGGQDLLNIAAFGLTLDTFASRVAIGDAGNDTVVTINGVDGGTITLVGVANHTTVTVADFQLS</sequence>
<keyword evidence="5" id="KW-0677">Repeat</keyword>
<evidence type="ECO:0000256" key="5">
    <source>
        <dbReference type="ARBA" id="ARBA00022737"/>
    </source>
</evidence>
<dbReference type="GO" id="GO:0005576">
    <property type="term" value="C:extracellular region"/>
    <property type="evidence" value="ECO:0007669"/>
    <property type="project" value="UniProtKB-SubCell"/>
</dbReference>
<keyword evidence="7" id="KW-0843">Virulence</keyword>
<evidence type="ECO:0000256" key="2">
    <source>
        <dbReference type="ARBA" id="ARBA00004613"/>
    </source>
</evidence>
<evidence type="ECO:0000256" key="4">
    <source>
        <dbReference type="ARBA" id="ARBA00022656"/>
    </source>
</evidence>
<proteinExistence type="predicted"/>
<keyword evidence="6" id="KW-0106">Calcium</keyword>
<keyword evidence="3" id="KW-0964">Secreted</keyword>
<dbReference type="PRINTS" id="PR01488">
    <property type="entry name" value="RTXTOXINA"/>
</dbReference>
<evidence type="ECO:0000256" key="7">
    <source>
        <dbReference type="ARBA" id="ARBA00023026"/>
    </source>
</evidence>
<evidence type="ECO:0000256" key="8">
    <source>
        <dbReference type="ARBA" id="ARBA00023136"/>
    </source>
</evidence>
<evidence type="ECO:0008006" key="11">
    <source>
        <dbReference type="Google" id="ProtNLM"/>
    </source>
</evidence>
<comment type="subcellular location">
    <subcellularLocation>
        <location evidence="1">Membrane</location>
    </subcellularLocation>
    <subcellularLocation>
        <location evidence="2">Secreted</location>
    </subcellularLocation>
</comment>
<dbReference type="GO" id="GO:0016020">
    <property type="term" value="C:membrane"/>
    <property type="evidence" value="ECO:0007669"/>
    <property type="project" value="UniProtKB-SubCell"/>
</dbReference>
<dbReference type="Proteomes" id="UP001161137">
    <property type="component" value="Unassembled WGS sequence"/>
</dbReference>
<accession>A0AA42LMJ5</accession>
<protein>
    <recommendedName>
        <fullName evidence="11">Hemolysin-type calcium-binding repeat-containing protein</fullName>
    </recommendedName>
</protein>
<name>A0AA42LMJ5_9GAMM</name>
<dbReference type="InterPro" id="IPR001343">
    <property type="entry name" value="Hemolysn_Ca-bd"/>
</dbReference>
<dbReference type="GO" id="GO:0090729">
    <property type="term" value="F:toxin activity"/>
    <property type="evidence" value="ECO:0007669"/>
    <property type="project" value="UniProtKB-KW"/>
</dbReference>
<organism evidence="9 10">
    <name type="scientific">Ectopseudomonas toyotomiensis</name>
    <dbReference type="NCBI Taxonomy" id="554344"/>
    <lineage>
        <taxon>Bacteria</taxon>
        <taxon>Pseudomonadati</taxon>
        <taxon>Pseudomonadota</taxon>
        <taxon>Gammaproteobacteria</taxon>
        <taxon>Pseudomonadales</taxon>
        <taxon>Pseudomonadaceae</taxon>
        <taxon>Ectopseudomonas</taxon>
    </lineage>
</organism>
<dbReference type="GO" id="GO:0005509">
    <property type="term" value="F:calcium ion binding"/>
    <property type="evidence" value="ECO:0007669"/>
    <property type="project" value="InterPro"/>
</dbReference>
<dbReference type="PROSITE" id="PS00330">
    <property type="entry name" value="HEMOLYSIN_CALCIUM"/>
    <property type="match status" value="5"/>
</dbReference>
<dbReference type="SUPFAM" id="SSF51120">
    <property type="entry name" value="beta-Roll"/>
    <property type="match status" value="4"/>
</dbReference>